<evidence type="ECO:0000313" key="2">
    <source>
        <dbReference type="Proteomes" id="UP001586593"/>
    </source>
</evidence>
<dbReference type="Proteomes" id="UP001586593">
    <property type="component" value="Unassembled WGS sequence"/>
</dbReference>
<name>A0ABR3VLW1_9PEZI</name>
<organism evidence="1 2">
    <name type="scientific">Phialemonium thermophilum</name>
    <dbReference type="NCBI Taxonomy" id="223376"/>
    <lineage>
        <taxon>Eukaryota</taxon>
        <taxon>Fungi</taxon>
        <taxon>Dikarya</taxon>
        <taxon>Ascomycota</taxon>
        <taxon>Pezizomycotina</taxon>
        <taxon>Sordariomycetes</taxon>
        <taxon>Sordariomycetidae</taxon>
        <taxon>Cephalothecales</taxon>
        <taxon>Cephalothecaceae</taxon>
        <taxon>Phialemonium</taxon>
    </lineage>
</organism>
<proteinExistence type="predicted"/>
<gene>
    <name evidence="1" type="ORF">VTK73DRAFT_3046</name>
</gene>
<dbReference type="EMBL" id="JAZHXJ010001914">
    <property type="protein sequence ID" value="KAL1842751.1"/>
    <property type="molecule type" value="Genomic_DNA"/>
</dbReference>
<protein>
    <submittedName>
        <fullName evidence="1">Uncharacterized protein</fullName>
    </submittedName>
</protein>
<evidence type="ECO:0000313" key="1">
    <source>
        <dbReference type="EMBL" id="KAL1842751.1"/>
    </source>
</evidence>
<keyword evidence="2" id="KW-1185">Reference proteome</keyword>
<reference evidence="1 2" key="1">
    <citation type="journal article" date="2024" name="Commun. Biol.">
        <title>Comparative genomic analysis of thermophilic fungi reveals convergent evolutionary adaptations and gene losses.</title>
        <authorList>
            <person name="Steindorff A.S."/>
            <person name="Aguilar-Pontes M.V."/>
            <person name="Robinson A.J."/>
            <person name="Andreopoulos B."/>
            <person name="LaButti K."/>
            <person name="Kuo A."/>
            <person name="Mondo S."/>
            <person name="Riley R."/>
            <person name="Otillar R."/>
            <person name="Haridas S."/>
            <person name="Lipzen A."/>
            <person name="Grimwood J."/>
            <person name="Schmutz J."/>
            <person name="Clum A."/>
            <person name="Reid I.D."/>
            <person name="Moisan M.C."/>
            <person name="Butler G."/>
            <person name="Nguyen T.T.M."/>
            <person name="Dewar K."/>
            <person name="Conant G."/>
            <person name="Drula E."/>
            <person name="Henrissat B."/>
            <person name="Hansel C."/>
            <person name="Singer S."/>
            <person name="Hutchinson M.I."/>
            <person name="de Vries R.P."/>
            <person name="Natvig D.O."/>
            <person name="Powell A.J."/>
            <person name="Tsang A."/>
            <person name="Grigoriev I.V."/>
        </authorList>
    </citation>
    <scope>NUCLEOTIDE SEQUENCE [LARGE SCALE GENOMIC DNA]</scope>
    <source>
        <strain evidence="1 2">ATCC 24622</strain>
    </source>
</reference>
<sequence>MRGSGSPMPIASRWCSTCTLSMRTPMLQDGQEEQEEQEVPEGQEDRGFWLYSLRHENPWKVVHSRYGVETTQTRVCTTRISTCQAHLARLLTRSMAPQASGPSLPGLLIRAAQPRHASGSKLWREPSTKDSSHCVLGTAVAPPGASPTPRRIGAAPTLPTRLDPVCERYVGTYLTIYTHLDMFLEKSRSIPGVAACRLAATWDIRSPDYEPNAKDSDILSMPRVRCKMYLHNEHMYRYVLDKIP</sequence>
<comment type="caution">
    <text evidence="1">The sequence shown here is derived from an EMBL/GenBank/DDBJ whole genome shotgun (WGS) entry which is preliminary data.</text>
</comment>
<accession>A0ABR3VLW1</accession>